<dbReference type="EMBL" id="JAFFZN010000026">
    <property type="protein sequence ID" value="MBO8188647.1"/>
    <property type="molecule type" value="Genomic_DNA"/>
</dbReference>
<reference evidence="1 2" key="1">
    <citation type="submission" date="2021-02" db="EMBL/GenBank/DDBJ databases">
        <title>Streptomyces spirodelae sp. nov., isolated from duckweed.</title>
        <authorList>
            <person name="Saimee Y."/>
            <person name="Duangmal K."/>
        </authorList>
    </citation>
    <scope>NUCLEOTIDE SEQUENCE [LARGE SCALE GENOMIC DNA]</scope>
    <source>
        <strain evidence="1 2">DW4-2</strain>
    </source>
</reference>
<keyword evidence="2" id="KW-1185">Reference proteome</keyword>
<name>A0ABS3X0S2_9ACTN</name>
<proteinExistence type="predicted"/>
<protein>
    <submittedName>
        <fullName evidence="1">Uncharacterized protein</fullName>
    </submittedName>
</protein>
<comment type="caution">
    <text evidence="1">The sequence shown here is derived from an EMBL/GenBank/DDBJ whole genome shotgun (WGS) entry which is preliminary data.</text>
</comment>
<gene>
    <name evidence="1" type="ORF">JW592_24700</name>
</gene>
<sequence>MGEFTGVDPLRLRELANALQGLADRLETDGATIRDLFSKWGGALSQSVLTQQTSQVADDAHDMALRASLAYNLFLQPRFTSANSPHSNWVNIEWDVSKIDTATEGQQEAVKLLQALNDPDNPQSRTTIRMLSQSLEDHADDPAYLEAFMKFGGLDASVRAARFLHEQDGTHGSTVLSKDSQEILARFGLAVQSATSLAEDGKIQLPASYLDKLTSPPNGDMWSVGMLFQYGPKGDKWDPKVLSSVGGAMLDWRSKQQMRPNYSAPSTNIAGYVPGGYVESDNPWYDNLGLDVSYITAGADDAAARIQAIAANDPSVILMQRVSENADASRLLLTGPDGAKHAKVLVDDKWHTPGPQSFNEAQWPAAVITAATTDRAGHPEESVEAAANVINAGAAEYGDEKKKSDYDKSQYPVPSQITHALAQVFATYVPDFAQSHGMPKDQAAAPATGTDSNGMLIVGHQTALNFISMIAQNSGDAGHLVNSVNAQISLTSAKGMDSPDATTYLTNLAELQGVVTAGAYQTGLDSKKLQDEANKKAQLWIDSVGGAVTSIPGLPVGAEWVQTAITAGLPAVKESFSTDNAQKYAEEAGTKFYDDQSSMRLPLMQGLVISSQIKPPEGHPEWANGQIKLEDAGDLTDFNSWWQQVARQQGGKLDGFDDDMRDAFERGNSAN</sequence>
<evidence type="ECO:0000313" key="1">
    <source>
        <dbReference type="EMBL" id="MBO8188647.1"/>
    </source>
</evidence>
<accession>A0ABS3X0S2</accession>
<dbReference type="Proteomes" id="UP001518976">
    <property type="component" value="Unassembled WGS sequence"/>
</dbReference>
<dbReference type="RefSeq" id="WP_209267430.1">
    <property type="nucleotide sequence ID" value="NZ_JAFFZN010000026.1"/>
</dbReference>
<evidence type="ECO:0000313" key="2">
    <source>
        <dbReference type="Proteomes" id="UP001518976"/>
    </source>
</evidence>
<organism evidence="1 2">
    <name type="scientific">Streptomyces spirodelae</name>
    <dbReference type="NCBI Taxonomy" id="2812904"/>
    <lineage>
        <taxon>Bacteria</taxon>
        <taxon>Bacillati</taxon>
        <taxon>Actinomycetota</taxon>
        <taxon>Actinomycetes</taxon>
        <taxon>Kitasatosporales</taxon>
        <taxon>Streptomycetaceae</taxon>
        <taxon>Streptomyces</taxon>
    </lineage>
</organism>